<dbReference type="OrthoDB" id="341300at2759"/>
<accession>R4X9K1</accession>
<dbReference type="STRING" id="1097556.R4X9K1"/>
<reference evidence="2 3" key="1">
    <citation type="journal article" date="2013" name="MBio">
        <title>Genome sequencing of the plant pathogen Taphrina deformans, the causal agent of peach leaf curl.</title>
        <authorList>
            <person name="Cisse O.H."/>
            <person name="Almeida J.M.G.C.F."/>
            <person name="Fonseca A."/>
            <person name="Kumar A.A."/>
            <person name="Salojaervi J."/>
            <person name="Overmyer K."/>
            <person name="Hauser P.M."/>
            <person name="Pagni M."/>
        </authorList>
    </citation>
    <scope>NUCLEOTIDE SEQUENCE [LARGE SCALE GENOMIC DNA]</scope>
    <source>
        <strain evidence="3">PYCC 5710 / ATCC 11124 / CBS 356.35 / IMI 108563 / JCM 9778 / NBRC 8474</strain>
    </source>
</reference>
<keyword evidence="3" id="KW-1185">Reference proteome</keyword>
<dbReference type="AlphaFoldDB" id="R4X9K1"/>
<dbReference type="EMBL" id="CAHR02000070">
    <property type="protein sequence ID" value="CCG82085.1"/>
    <property type="molecule type" value="Genomic_DNA"/>
</dbReference>
<protein>
    <submittedName>
        <fullName evidence="2">Protein ups1 homolog</fullName>
    </submittedName>
</protein>
<dbReference type="InterPro" id="IPR006797">
    <property type="entry name" value="PRELI/MSF1_dom"/>
</dbReference>
<dbReference type="Pfam" id="PF04707">
    <property type="entry name" value="PRELI"/>
    <property type="match status" value="1"/>
</dbReference>
<dbReference type="eggNOG" id="KOG3337">
    <property type="taxonomic scope" value="Eukaryota"/>
</dbReference>
<dbReference type="PANTHER" id="PTHR11158">
    <property type="entry name" value="MSF1/PX19 RELATED"/>
    <property type="match status" value="1"/>
</dbReference>
<dbReference type="PROSITE" id="PS50904">
    <property type="entry name" value="PRELI_MSF1"/>
    <property type="match status" value="1"/>
</dbReference>
<feature type="domain" description="PRELI/MSF1" evidence="1">
    <location>
        <begin position="1"/>
        <end position="174"/>
    </location>
</feature>
<dbReference type="GO" id="GO:0005758">
    <property type="term" value="C:mitochondrial intermembrane space"/>
    <property type="evidence" value="ECO:0007669"/>
    <property type="project" value="InterPro"/>
</dbReference>
<proteinExistence type="predicted"/>
<evidence type="ECO:0000313" key="3">
    <source>
        <dbReference type="Proteomes" id="UP000013776"/>
    </source>
</evidence>
<evidence type="ECO:0000259" key="1">
    <source>
        <dbReference type="PROSITE" id="PS50904"/>
    </source>
</evidence>
<comment type="caution">
    <text evidence="2">The sequence shown here is derived from an EMBL/GenBank/DDBJ whole genome shotgun (WGS) entry which is preliminary data.</text>
</comment>
<name>R4X9K1_TAPDE</name>
<organism evidence="2 3">
    <name type="scientific">Taphrina deformans (strain PYCC 5710 / ATCC 11124 / CBS 356.35 / IMI 108563 / JCM 9778 / NBRC 8474)</name>
    <name type="common">Peach leaf curl fungus</name>
    <name type="synonym">Lalaria deformans</name>
    <dbReference type="NCBI Taxonomy" id="1097556"/>
    <lineage>
        <taxon>Eukaryota</taxon>
        <taxon>Fungi</taxon>
        <taxon>Dikarya</taxon>
        <taxon>Ascomycota</taxon>
        <taxon>Taphrinomycotina</taxon>
        <taxon>Taphrinomycetes</taxon>
        <taxon>Taphrinales</taxon>
        <taxon>Taphrinaceae</taxon>
        <taxon>Taphrina</taxon>
    </lineage>
</organism>
<dbReference type="Proteomes" id="UP000013776">
    <property type="component" value="Unassembled WGS sequence"/>
</dbReference>
<sequence length="202" mass="23147">MKLYQTDFTYDHPWSTVTLAYFLRYPNPHARHVLASDVIDRYVDEQGCLHSTRLLLKRGKLPAWGARILNINETYIIEESIVDPKSLEMRTVSKNLDHTRVLKVIESQTMTVAQTGQSDIEKTQVQTEVRTISKVPSFVGSKIEYLGVAKFRENFEKSKLGMQVVLEALNKREGPLATGARLGLGLGQRWRSVREWQARMNV</sequence>
<gene>
    <name evidence="2" type="ORF">TAPDE_002019</name>
</gene>
<evidence type="ECO:0000313" key="2">
    <source>
        <dbReference type="EMBL" id="CCG82085.1"/>
    </source>
</evidence>
<dbReference type="InterPro" id="IPR037365">
    <property type="entry name" value="Slowmo/Ups"/>
</dbReference>
<dbReference type="VEuPathDB" id="FungiDB:TAPDE_002019"/>